<dbReference type="AlphaFoldDB" id="A0A561U3J1"/>
<dbReference type="Pfam" id="PF00582">
    <property type="entry name" value="Usp"/>
    <property type="match status" value="2"/>
</dbReference>
<feature type="domain" description="UspA" evidence="2">
    <location>
        <begin position="147"/>
        <end position="286"/>
    </location>
</feature>
<feature type="domain" description="UspA" evidence="2">
    <location>
        <begin position="18"/>
        <end position="140"/>
    </location>
</feature>
<dbReference type="RefSeq" id="WP_145741911.1">
    <property type="nucleotide sequence ID" value="NZ_VIWX01000004.1"/>
</dbReference>
<comment type="similarity">
    <text evidence="1">Belongs to the universal stress protein A family.</text>
</comment>
<evidence type="ECO:0000259" key="2">
    <source>
        <dbReference type="Pfam" id="PF00582"/>
    </source>
</evidence>
<dbReference type="InterPro" id="IPR006015">
    <property type="entry name" value="Universal_stress_UspA"/>
</dbReference>
<dbReference type="OrthoDB" id="5244367at2"/>
<dbReference type="EMBL" id="VIWX01000004">
    <property type="protein sequence ID" value="TWF93925.1"/>
    <property type="molecule type" value="Genomic_DNA"/>
</dbReference>
<dbReference type="Gene3D" id="3.40.50.620">
    <property type="entry name" value="HUPs"/>
    <property type="match status" value="2"/>
</dbReference>
<sequence>MSGNSRGDLARSETAAVRSILVATDFSSAADLAVQRAFDLARFHGAQVTLVHAAPLGASDAVLSEAERRLRDMTRGTRVPAVPLLATGEPSAAISQAAEELDADLVVTGARGTHWLRKLFLGSTAKALLAAISVPVLLAKREETSEYSTAVLAVDATRRSFQAVGRGIALVPDARRVLVHGVTVLGENMLRLGGADDEAVGELRDGQLATARPEIERLAGELLPPPDEVVVEATQAQALISTLSALQDADLLVVGAERRSNLRHAFMGSVSEQAMQKAPCDVLVVPLEPERP</sequence>
<proteinExistence type="inferred from homology"/>
<keyword evidence="4" id="KW-1185">Reference proteome</keyword>
<comment type="caution">
    <text evidence="3">The sequence shown here is derived from an EMBL/GenBank/DDBJ whole genome shotgun (WGS) entry which is preliminary data.</text>
</comment>
<reference evidence="3 4" key="1">
    <citation type="submission" date="2019-06" db="EMBL/GenBank/DDBJ databases">
        <title>Sequencing the genomes of 1000 actinobacteria strains.</title>
        <authorList>
            <person name="Klenk H.-P."/>
        </authorList>
    </citation>
    <scope>NUCLEOTIDE SEQUENCE [LARGE SCALE GENOMIC DNA]</scope>
    <source>
        <strain evidence="3 4">DSM 46699</strain>
    </source>
</reference>
<evidence type="ECO:0000256" key="1">
    <source>
        <dbReference type="ARBA" id="ARBA00008791"/>
    </source>
</evidence>
<organism evidence="3 4">
    <name type="scientific">Saccharopolyspora dendranthemae</name>
    <dbReference type="NCBI Taxonomy" id="1181886"/>
    <lineage>
        <taxon>Bacteria</taxon>
        <taxon>Bacillati</taxon>
        <taxon>Actinomycetota</taxon>
        <taxon>Actinomycetes</taxon>
        <taxon>Pseudonocardiales</taxon>
        <taxon>Pseudonocardiaceae</taxon>
        <taxon>Saccharopolyspora</taxon>
    </lineage>
</organism>
<dbReference type="PANTHER" id="PTHR46268">
    <property type="entry name" value="STRESS RESPONSE PROTEIN NHAX"/>
    <property type="match status" value="1"/>
</dbReference>
<gene>
    <name evidence="3" type="ORF">FHU35_14206</name>
</gene>
<dbReference type="PRINTS" id="PR01438">
    <property type="entry name" value="UNVRSLSTRESS"/>
</dbReference>
<dbReference type="Proteomes" id="UP000316184">
    <property type="component" value="Unassembled WGS sequence"/>
</dbReference>
<dbReference type="CDD" id="cd00293">
    <property type="entry name" value="USP-like"/>
    <property type="match status" value="2"/>
</dbReference>
<dbReference type="InterPro" id="IPR006016">
    <property type="entry name" value="UspA"/>
</dbReference>
<name>A0A561U3J1_9PSEU</name>
<protein>
    <submittedName>
        <fullName evidence="3">Nucleotide-binding universal stress UspA family protein</fullName>
    </submittedName>
</protein>
<dbReference type="SUPFAM" id="SSF52402">
    <property type="entry name" value="Adenine nucleotide alpha hydrolases-like"/>
    <property type="match status" value="2"/>
</dbReference>
<accession>A0A561U3J1</accession>
<dbReference type="InterPro" id="IPR014729">
    <property type="entry name" value="Rossmann-like_a/b/a_fold"/>
</dbReference>
<evidence type="ECO:0000313" key="3">
    <source>
        <dbReference type="EMBL" id="TWF93925.1"/>
    </source>
</evidence>
<dbReference type="PANTHER" id="PTHR46268:SF15">
    <property type="entry name" value="UNIVERSAL STRESS PROTEIN HP_0031"/>
    <property type="match status" value="1"/>
</dbReference>
<evidence type="ECO:0000313" key="4">
    <source>
        <dbReference type="Proteomes" id="UP000316184"/>
    </source>
</evidence>